<evidence type="ECO:0000256" key="4">
    <source>
        <dbReference type="ARBA" id="ARBA00022475"/>
    </source>
</evidence>
<dbReference type="InterPro" id="IPR020846">
    <property type="entry name" value="MFS_dom"/>
</dbReference>
<feature type="region of interest" description="Disordered" evidence="8">
    <location>
        <begin position="1"/>
        <end position="27"/>
    </location>
</feature>
<feature type="transmembrane region" description="Helical" evidence="9">
    <location>
        <begin position="295"/>
        <end position="319"/>
    </location>
</feature>
<dbReference type="PRINTS" id="PR01036">
    <property type="entry name" value="TCRTETB"/>
</dbReference>
<feature type="transmembrane region" description="Helical" evidence="9">
    <location>
        <begin position="74"/>
        <end position="95"/>
    </location>
</feature>
<feature type="transmembrane region" description="Helical" evidence="9">
    <location>
        <begin position="131"/>
        <end position="153"/>
    </location>
</feature>
<comment type="subcellular location">
    <subcellularLocation>
        <location evidence="1">Cell membrane</location>
        <topology evidence="1">Multi-pass membrane protein</topology>
    </subcellularLocation>
</comment>
<evidence type="ECO:0000256" key="6">
    <source>
        <dbReference type="ARBA" id="ARBA00022989"/>
    </source>
</evidence>
<evidence type="ECO:0000313" key="11">
    <source>
        <dbReference type="EMBL" id="MEE6256929.1"/>
    </source>
</evidence>
<evidence type="ECO:0000313" key="12">
    <source>
        <dbReference type="Proteomes" id="UP001332243"/>
    </source>
</evidence>
<evidence type="ECO:0000259" key="10">
    <source>
        <dbReference type="PROSITE" id="PS50850"/>
    </source>
</evidence>
<feature type="domain" description="Major facilitator superfamily (MFS) profile" evidence="10">
    <location>
        <begin position="40"/>
        <end position="488"/>
    </location>
</feature>
<gene>
    <name evidence="11" type="ORF">V1633_00315</name>
</gene>
<evidence type="ECO:0000256" key="5">
    <source>
        <dbReference type="ARBA" id="ARBA00022692"/>
    </source>
</evidence>
<keyword evidence="4" id="KW-1003">Cell membrane</keyword>
<feature type="transmembrane region" description="Helical" evidence="9">
    <location>
        <begin position="37"/>
        <end position="62"/>
    </location>
</feature>
<comment type="caution">
    <text evidence="11">The sequence shown here is derived from an EMBL/GenBank/DDBJ whole genome shotgun (WGS) entry which is preliminary data.</text>
</comment>
<dbReference type="EMBL" id="JAZGQK010000001">
    <property type="protein sequence ID" value="MEE6256929.1"/>
    <property type="molecule type" value="Genomic_DNA"/>
</dbReference>
<dbReference type="InterPro" id="IPR011701">
    <property type="entry name" value="MFS"/>
</dbReference>
<feature type="transmembrane region" description="Helical" evidence="9">
    <location>
        <begin position="225"/>
        <end position="244"/>
    </location>
</feature>
<feature type="transmembrane region" description="Helical" evidence="9">
    <location>
        <begin position="466"/>
        <end position="483"/>
    </location>
</feature>
<feature type="transmembrane region" description="Helical" evidence="9">
    <location>
        <begin position="425"/>
        <end position="446"/>
    </location>
</feature>
<dbReference type="Gene3D" id="1.20.1250.20">
    <property type="entry name" value="MFS general substrate transporter like domains"/>
    <property type="match status" value="1"/>
</dbReference>
<organism evidence="11 12">
    <name type="scientific">Plantactinospora sonchi</name>
    <dbReference type="NCBI Taxonomy" id="1544735"/>
    <lineage>
        <taxon>Bacteria</taxon>
        <taxon>Bacillati</taxon>
        <taxon>Actinomycetota</taxon>
        <taxon>Actinomycetes</taxon>
        <taxon>Micromonosporales</taxon>
        <taxon>Micromonosporaceae</taxon>
        <taxon>Plantactinospora</taxon>
    </lineage>
</organism>
<dbReference type="InterPro" id="IPR036259">
    <property type="entry name" value="MFS_trans_sf"/>
</dbReference>
<feature type="transmembrane region" description="Helical" evidence="9">
    <location>
        <begin position="107"/>
        <end position="125"/>
    </location>
</feature>
<feature type="transmembrane region" description="Helical" evidence="9">
    <location>
        <begin position="331"/>
        <end position="348"/>
    </location>
</feature>
<dbReference type="InterPro" id="IPR004638">
    <property type="entry name" value="EmrB-like"/>
</dbReference>
<evidence type="ECO:0000256" key="2">
    <source>
        <dbReference type="ARBA" id="ARBA00008537"/>
    </source>
</evidence>
<keyword evidence="7 9" id="KW-0472">Membrane</keyword>
<accession>A0ABU7RKZ2</accession>
<feature type="compositionally biased region" description="Gly residues" evidence="8">
    <location>
        <begin position="1"/>
        <end position="15"/>
    </location>
</feature>
<protein>
    <submittedName>
        <fullName evidence="11">DHA2 family efflux MFS transporter permease subunit</fullName>
    </submittedName>
</protein>
<evidence type="ECO:0000256" key="3">
    <source>
        <dbReference type="ARBA" id="ARBA00022448"/>
    </source>
</evidence>
<feature type="transmembrane region" description="Helical" evidence="9">
    <location>
        <begin position="192"/>
        <end position="213"/>
    </location>
</feature>
<evidence type="ECO:0000256" key="1">
    <source>
        <dbReference type="ARBA" id="ARBA00004651"/>
    </source>
</evidence>
<feature type="transmembrane region" description="Helical" evidence="9">
    <location>
        <begin position="264"/>
        <end position="283"/>
    </location>
</feature>
<sequence length="506" mass="52023">MSGIAGLTGAGGSTGKSGLARTNGSTAHRASGASRDLARVLTVVVIGSIMAVLDVTIVNVALHPLAVVFDAPLATVQWVATGYTLALAAVIPAAAWAMSRFGAKRTYLTAITLFTTGSGLAALSWNIETLVLFRIVQGLGGGLLVPVGMAMVIRAADRKRMGRAMALLGIPVLIGPVSGPILGGWLVDTASWHWIFLVNLPVGALALALAARLLRQDEPQPVRRLDLLGLLTLSPGLALLIYGLSTGGERGDLSTPQSLLPTVAGLLLTIAFVARGLAARAPLLRLRLLRNRSFAAGFSAMVLFPAGYFGSMLLAPMYYQTARGLGATESGLLGVPLAVAVGVSMQIATRRVDRVSPRLMVLSGIVIAACGLSLFAVQVGPETPYWRLVAALLVTGVGVGMVMMPANTTATRELAAEDVPSGSTLLNIGSQVGVSIGTALLSVVLASNAARTGDGPRSAPAFQHTYWWAVTLLALAALPAALLPGRRADAAPASAPTTTPRPPDPA</sequence>
<keyword evidence="6 9" id="KW-1133">Transmembrane helix</keyword>
<dbReference type="PANTHER" id="PTHR42718">
    <property type="entry name" value="MAJOR FACILITATOR SUPERFAMILY MULTIDRUG TRANSPORTER MFSC"/>
    <property type="match status" value="1"/>
</dbReference>
<dbReference type="PROSITE" id="PS50850">
    <property type="entry name" value="MFS"/>
    <property type="match status" value="1"/>
</dbReference>
<feature type="transmembrane region" description="Helical" evidence="9">
    <location>
        <begin position="165"/>
        <end position="186"/>
    </location>
</feature>
<proteinExistence type="inferred from homology"/>
<evidence type="ECO:0000256" key="7">
    <source>
        <dbReference type="ARBA" id="ARBA00023136"/>
    </source>
</evidence>
<dbReference type="Proteomes" id="UP001332243">
    <property type="component" value="Unassembled WGS sequence"/>
</dbReference>
<keyword evidence="5 9" id="KW-0812">Transmembrane</keyword>
<dbReference type="SUPFAM" id="SSF103473">
    <property type="entry name" value="MFS general substrate transporter"/>
    <property type="match status" value="1"/>
</dbReference>
<evidence type="ECO:0000256" key="9">
    <source>
        <dbReference type="SAM" id="Phobius"/>
    </source>
</evidence>
<comment type="similarity">
    <text evidence="2">Belongs to the major facilitator superfamily. EmrB family.</text>
</comment>
<dbReference type="NCBIfam" id="TIGR00711">
    <property type="entry name" value="efflux_EmrB"/>
    <property type="match status" value="1"/>
</dbReference>
<dbReference type="RefSeq" id="WP_331212041.1">
    <property type="nucleotide sequence ID" value="NZ_JAZGQK010000001.1"/>
</dbReference>
<evidence type="ECO:0000256" key="8">
    <source>
        <dbReference type="SAM" id="MobiDB-lite"/>
    </source>
</evidence>
<dbReference type="Pfam" id="PF07690">
    <property type="entry name" value="MFS_1"/>
    <property type="match status" value="1"/>
</dbReference>
<dbReference type="PANTHER" id="PTHR42718:SF9">
    <property type="entry name" value="MAJOR FACILITATOR SUPERFAMILY MULTIDRUG TRANSPORTER MFSC"/>
    <property type="match status" value="1"/>
</dbReference>
<keyword evidence="3" id="KW-0813">Transport</keyword>
<keyword evidence="12" id="KW-1185">Reference proteome</keyword>
<feature type="transmembrane region" description="Helical" evidence="9">
    <location>
        <begin position="385"/>
        <end position="404"/>
    </location>
</feature>
<feature type="transmembrane region" description="Helical" evidence="9">
    <location>
        <begin position="360"/>
        <end position="379"/>
    </location>
</feature>
<name>A0ABU7RKZ2_9ACTN</name>
<dbReference type="CDD" id="cd17503">
    <property type="entry name" value="MFS_LmrB_MDR_like"/>
    <property type="match status" value="1"/>
</dbReference>
<reference evidence="11 12" key="1">
    <citation type="submission" date="2024-01" db="EMBL/GenBank/DDBJ databases">
        <title>Genome insights into Plantactinospora sonchi sp. nov.</title>
        <authorList>
            <person name="Wang L."/>
        </authorList>
    </citation>
    <scope>NUCLEOTIDE SEQUENCE [LARGE SCALE GENOMIC DNA]</scope>
    <source>
        <strain evidence="11 12">NEAU-QY2</strain>
    </source>
</reference>
<dbReference type="Gene3D" id="1.20.1720.10">
    <property type="entry name" value="Multidrug resistance protein D"/>
    <property type="match status" value="1"/>
</dbReference>